<evidence type="ECO:0000256" key="1">
    <source>
        <dbReference type="SAM" id="MobiDB-lite"/>
    </source>
</evidence>
<proteinExistence type="predicted"/>
<feature type="region of interest" description="Disordered" evidence="1">
    <location>
        <begin position="161"/>
        <end position="180"/>
    </location>
</feature>
<comment type="caution">
    <text evidence="2">The sequence shown here is derived from an EMBL/GenBank/DDBJ whole genome shotgun (WGS) entry which is preliminary data.</text>
</comment>
<protein>
    <recommendedName>
        <fullName evidence="4">C2H2-type domain-containing protein</fullName>
    </recommendedName>
</protein>
<feature type="region of interest" description="Disordered" evidence="1">
    <location>
        <begin position="110"/>
        <end position="129"/>
    </location>
</feature>
<dbReference type="EMBL" id="AOHX01000026">
    <property type="protein sequence ID" value="ELY47339.1"/>
    <property type="molecule type" value="Genomic_DNA"/>
</dbReference>
<name>L9WCZ8_9EURY</name>
<gene>
    <name evidence="2" type="ORF">C495_03737</name>
</gene>
<evidence type="ECO:0000313" key="3">
    <source>
        <dbReference type="Proteomes" id="UP000011661"/>
    </source>
</evidence>
<evidence type="ECO:0000313" key="2">
    <source>
        <dbReference type="EMBL" id="ELY47339.1"/>
    </source>
</evidence>
<accession>L9WCZ8</accession>
<reference evidence="2 3" key="1">
    <citation type="journal article" date="2014" name="PLoS Genet.">
        <title>Phylogenetically driven sequencing of extremely halophilic archaea reveals strategies for static and dynamic osmo-response.</title>
        <authorList>
            <person name="Becker E.A."/>
            <person name="Seitzer P.M."/>
            <person name="Tritt A."/>
            <person name="Larsen D."/>
            <person name="Krusor M."/>
            <person name="Yao A.I."/>
            <person name="Wu D."/>
            <person name="Madern D."/>
            <person name="Eisen J.A."/>
            <person name="Darling A.E."/>
            <person name="Facciotti M.T."/>
        </authorList>
    </citation>
    <scope>NUCLEOTIDE SEQUENCE [LARGE SCALE GENOMIC DNA]</scope>
    <source>
        <strain evidence="2 3">JCM 14089</strain>
    </source>
</reference>
<dbReference type="PATRIC" id="fig|1230460.4.peg.748"/>
<dbReference type="Proteomes" id="UP000011661">
    <property type="component" value="Unassembled WGS sequence"/>
</dbReference>
<dbReference type="AlphaFoldDB" id="L9WCZ8"/>
<keyword evidence="3" id="KW-1185">Reference proteome</keyword>
<evidence type="ECO:0008006" key="4">
    <source>
        <dbReference type="Google" id="ProtNLM"/>
    </source>
</evidence>
<dbReference type="RefSeq" id="WP_008160143.1">
    <property type="nucleotide sequence ID" value="NZ_AOHX01000026.1"/>
</dbReference>
<organism evidence="2 3">
    <name type="scientific">Natronorubrum sulfidifaciens JCM 14089</name>
    <dbReference type="NCBI Taxonomy" id="1230460"/>
    <lineage>
        <taxon>Archaea</taxon>
        <taxon>Methanobacteriati</taxon>
        <taxon>Methanobacteriota</taxon>
        <taxon>Stenosarchaea group</taxon>
        <taxon>Halobacteria</taxon>
        <taxon>Halobacteriales</taxon>
        <taxon>Natrialbaceae</taxon>
        <taxon>Natronorubrum</taxon>
    </lineage>
</organism>
<sequence length="212" mass="23871">MSEDSQPRYKQHTGEEDLVKCPYCEDEKRSRGLYLHVYRSGDEAHGGHKDLPDTWERDKENLEVVGQEETTVNYPSSIDFNNELLLCKWCGERFKGTHGLATHLGRIDDDTHPKNAKVETSGVRIPAGPDVDEETIEDISDEHDLDLDPKRWTDEAILQKPSSEAADALSGEAEAPDNAVPIPDLVELAAHYEGRGREQCADDLRSLISKYR</sequence>